<dbReference type="PANTHER" id="PTHR28309:SF1">
    <property type="entry name" value="REQUIRED FOR EXCISION 1-B DOMAIN-CONTAINING PROTEIN"/>
    <property type="match status" value="1"/>
</dbReference>
<proteinExistence type="predicted"/>
<accession>A0AAW1QNN8</accession>
<comment type="caution">
    <text evidence="2">The sequence shown here is derived from an EMBL/GenBank/DDBJ whole genome shotgun (WGS) entry which is preliminary data.</text>
</comment>
<dbReference type="Pfam" id="PF06331">
    <property type="entry name" value="Tfb5"/>
    <property type="match status" value="1"/>
</dbReference>
<evidence type="ECO:0000313" key="3">
    <source>
        <dbReference type="Proteomes" id="UP001445335"/>
    </source>
</evidence>
<evidence type="ECO:0000256" key="1">
    <source>
        <dbReference type="SAM" id="MobiDB-lite"/>
    </source>
</evidence>
<dbReference type="InterPro" id="IPR039491">
    <property type="entry name" value="REX1-B"/>
</dbReference>
<feature type="region of interest" description="Disordered" evidence="1">
    <location>
        <begin position="72"/>
        <end position="95"/>
    </location>
</feature>
<dbReference type="Gene3D" id="3.30.70.1220">
    <property type="entry name" value="TFB5-like"/>
    <property type="match status" value="1"/>
</dbReference>
<dbReference type="GO" id="GO:0006367">
    <property type="term" value="P:transcription initiation at RNA polymerase II promoter"/>
    <property type="evidence" value="ECO:0007669"/>
    <property type="project" value="InterPro"/>
</dbReference>
<dbReference type="PANTHER" id="PTHR28309">
    <property type="entry name" value="REQUIRED FOR EXCISION 1-B DOMAIN-CONTAINING PROTEIN"/>
    <property type="match status" value="1"/>
</dbReference>
<keyword evidence="3" id="KW-1185">Reference proteome</keyword>
<dbReference type="Proteomes" id="UP001445335">
    <property type="component" value="Unassembled WGS sequence"/>
</dbReference>
<dbReference type="GO" id="GO:0000439">
    <property type="term" value="C:transcription factor TFIIH core complex"/>
    <property type="evidence" value="ECO:0007669"/>
    <property type="project" value="InterPro"/>
</dbReference>
<sequence length="312" mass="32514">MVSALHGVLLECDEPTREFILSLNEGKPTAEKFVIYDLDDTRLFVQPTVAPAAASPAGGQDSRHAAAAPLGSVLGGHANSHAETPEGPETMSSGEAAAALATDTHASGRDGSPGSDPEQGPEDVAAALVAFRGAAERRARQYGLFKAGFQRYLAARDEGAFRRLMAEVTAEFQAVNGLVRGLEARLSERLNRPDLAALLRAVQDGERDVLRFTLVLQALKKAFSDGNFSWQQPEGICVPADVPVSVPGGEGEHTHASSVPGSSCCGAAPEPTEADFRAALAEATQAVEAAAAVVAEATEELRYKAAELAGEG</sequence>
<name>A0AAW1QNN8_9CHLO</name>
<evidence type="ECO:0000313" key="2">
    <source>
        <dbReference type="EMBL" id="KAK9822997.1"/>
    </source>
</evidence>
<gene>
    <name evidence="2" type="ORF">WJX81_004133</name>
</gene>
<reference evidence="2 3" key="1">
    <citation type="journal article" date="2024" name="Nat. Commun.">
        <title>Phylogenomics reveals the evolutionary origins of lichenization in chlorophyte algae.</title>
        <authorList>
            <person name="Puginier C."/>
            <person name="Libourel C."/>
            <person name="Otte J."/>
            <person name="Skaloud P."/>
            <person name="Haon M."/>
            <person name="Grisel S."/>
            <person name="Petersen M."/>
            <person name="Berrin J.G."/>
            <person name="Delaux P.M."/>
            <person name="Dal Grande F."/>
            <person name="Keller J."/>
        </authorList>
    </citation>
    <scope>NUCLEOTIDE SEQUENCE [LARGE SCALE GENOMIC DNA]</scope>
    <source>
        <strain evidence="2 3">SAG 245.80</strain>
    </source>
</reference>
<protein>
    <submittedName>
        <fullName evidence="2">Uncharacterized protein</fullName>
    </submittedName>
</protein>
<dbReference type="Pfam" id="PF14966">
    <property type="entry name" value="DNA_repr_REX1B"/>
    <property type="match status" value="1"/>
</dbReference>
<dbReference type="AlphaFoldDB" id="A0AAW1QNN8"/>
<dbReference type="SUPFAM" id="SSF142897">
    <property type="entry name" value="TFB5-like"/>
    <property type="match status" value="1"/>
</dbReference>
<dbReference type="InterPro" id="IPR009400">
    <property type="entry name" value="TFIIH_TTDA/Tfb5"/>
</dbReference>
<dbReference type="InterPro" id="IPR035935">
    <property type="entry name" value="TFB5-like_sf"/>
</dbReference>
<dbReference type="EMBL" id="JALJOU010000081">
    <property type="protein sequence ID" value="KAK9822997.1"/>
    <property type="molecule type" value="Genomic_DNA"/>
</dbReference>
<dbReference type="GO" id="GO:0006289">
    <property type="term" value="P:nucleotide-excision repair"/>
    <property type="evidence" value="ECO:0007669"/>
    <property type="project" value="InterPro"/>
</dbReference>
<organism evidence="2 3">
    <name type="scientific">Elliptochloris bilobata</name>
    <dbReference type="NCBI Taxonomy" id="381761"/>
    <lineage>
        <taxon>Eukaryota</taxon>
        <taxon>Viridiplantae</taxon>
        <taxon>Chlorophyta</taxon>
        <taxon>core chlorophytes</taxon>
        <taxon>Trebouxiophyceae</taxon>
        <taxon>Trebouxiophyceae incertae sedis</taxon>
        <taxon>Elliptochloris clade</taxon>
        <taxon>Elliptochloris</taxon>
    </lineage>
</organism>
<dbReference type="SMART" id="SM01395">
    <property type="entry name" value="Tbf5"/>
    <property type="match status" value="1"/>
</dbReference>